<dbReference type="EMBL" id="QEXO01000002">
    <property type="protein sequence ID" value="PWE14895.1"/>
    <property type="molecule type" value="Genomic_DNA"/>
</dbReference>
<protein>
    <submittedName>
        <fullName evidence="3">ABC transporter substrate-binding protein</fullName>
    </submittedName>
</protein>
<feature type="chain" id="PRO_5015643337" evidence="2">
    <location>
        <begin position="27"/>
        <end position="325"/>
    </location>
</feature>
<keyword evidence="2" id="KW-0732">Signal</keyword>
<comment type="similarity">
    <text evidence="1">Belongs to the UPF0065 (bug) family.</text>
</comment>
<dbReference type="Pfam" id="PF03401">
    <property type="entry name" value="TctC"/>
    <property type="match status" value="1"/>
</dbReference>
<evidence type="ECO:0000256" key="1">
    <source>
        <dbReference type="ARBA" id="ARBA00006987"/>
    </source>
</evidence>
<feature type="signal peptide" evidence="2">
    <location>
        <begin position="1"/>
        <end position="26"/>
    </location>
</feature>
<dbReference type="RefSeq" id="WP_109088928.1">
    <property type="nucleotide sequence ID" value="NZ_QEXO01000002.1"/>
</dbReference>
<dbReference type="Proteomes" id="UP000245216">
    <property type="component" value="Unassembled WGS sequence"/>
</dbReference>
<comment type="caution">
    <text evidence="3">The sequence shown here is derived from an EMBL/GenBank/DDBJ whole genome shotgun (WGS) entry which is preliminary data.</text>
</comment>
<evidence type="ECO:0000313" key="3">
    <source>
        <dbReference type="EMBL" id="PWE14895.1"/>
    </source>
</evidence>
<name>A0A2U2BLJ5_ALCFA</name>
<proteinExistence type="inferred from homology"/>
<evidence type="ECO:0000256" key="2">
    <source>
        <dbReference type="SAM" id="SignalP"/>
    </source>
</evidence>
<gene>
    <name evidence="3" type="ORF">DF183_09385</name>
</gene>
<dbReference type="PIRSF" id="PIRSF017082">
    <property type="entry name" value="YflP"/>
    <property type="match status" value="1"/>
</dbReference>
<dbReference type="Gene3D" id="3.40.190.150">
    <property type="entry name" value="Bordetella uptake gene, domain 1"/>
    <property type="match status" value="1"/>
</dbReference>
<organism evidence="3 4">
    <name type="scientific">Alcaligenes faecalis</name>
    <dbReference type="NCBI Taxonomy" id="511"/>
    <lineage>
        <taxon>Bacteria</taxon>
        <taxon>Pseudomonadati</taxon>
        <taxon>Pseudomonadota</taxon>
        <taxon>Betaproteobacteria</taxon>
        <taxon>Burkholderiales</taxon>
        <taxon>Alcaligenaceae</taxon>
        <taxon>Alcaligenes</taxon>
    </lineage>
</organism>
<reference evidence="3 4" key="2">
    <citation type="submission" date="2018-05" db="EMBL/GenBank/DDBJ databases">
        <authorList>
            <person name="Lanie J.A."/>
            <person name="Ng W.-L."/>
            <person name="Kazmierczak K.M."/>
            <person name="Andrzejewski T.M."/>
            <person name="Davidsen T.M."/>
            <person name="Wayne K.J."/>
            <person name="Tettelin H."/>
            <person name="Glass J.I."/>
            <person name="Rusch D."/>
            <person name="Podicherti R."/>
            <person name="Tsui H.-C.T."/>
            <person name="Winkler M.E."/>
        </authorList>
    </citation>
    <scope>NUCLEOTIDE SEQUENCE [LARGE SCALE GENOMIC DNA]</scope>
    <source>
        <strain evidence="3 4">YBY</strain>
    </source>
</reference>
<reference evidence="3 4" key="1">
    <citation type="submission" date="2018-05" db="EMBL/GenBank/DDBJ databases">
        <title>Genome Sequence of an Efficient Indole-Degrading Bacterium, Alcaligenes sp.YBY.</title>
        <authorList>
            <person name="Yang B."/>
        </authorList>
    </citation>
    <scope>NUCLEOTIDE SEQUENCE [LARGE SCALE GENOMIC DNA]</scope>
    <source>
        <strain evidence="3 4">YBY</strain>
    </source>
</reference>
<dbReference type="SUPFAM" id="SSF53850">
    <property type="entry name" value="Periplasmic binding protein-like II"/>
    <property type="match status" value="1"/>
</dbReference>
<dbReference type="AlphaFoldDB" id="A0A2U2BLJ5"/>
<dbReference type="InterPro" id="IPR005064">
    <property type="entry name" value="BUG"/>
</dbReference>
<sequence length="325" mass="34419">MAQNRLRATVTSCLLSGLLFAGLSHAASPIENLTVVVPYAPGGASDRAARIVSDGLHKKLGIPIVVENKTGAGGRIAAQYVKSTAADKNVLILANPAIMVVAPLVFNDIPYKPDSDFQAVSMVTEYGFGVAVSADSDIKTMDQLIIWAKEHPGAFNIGVPATGSLPHFFGLMLSQQIGSKGEIIGYRGSAPVITDLIGGILPVAIDTLDVLTSQHQGKRIRILATSGSEREAALPDVPTLKQSGVELEASGWNAFFAPASMPADKVTQLGEAIKEVTSDPALQETLLKNELIPVSANAEETRVRIEQFRQQWAPVIQASGFKVTQ</sequence>
<evidence type="ECO:0000313" key="4">
    <source>
        <dbReference type="Proteomes" id="UP000245216"/>
    </source>
</evidence>
<accession>A0A2U2BLJ5</accession>
<dbReference type="InterPro" id="IPR042100">
    <property type="entry name" value="Bug_dom1"/>
</dbReference>
<dbReference type="PANTHER" id="PTHR42928:SF5">
    <property type="entry name" value="BLR1237 PROTEIN"/>
    <property type="match status" value="1"/>
</dbReference>
<dbReference type="STRING" id="511.UZ73_08410"/>
<dbReference type="PANTHER" id="PTHR42928">
    <property type="entry name" value="TRICARBOXYLATE-BINDING PROTEIN"/>
    <property type="match status" value="1"/>
</dbReference>
<dbReference type="Gene3D" id="3.40.190.10">
    <property type="entry name" value="Periplasmic binding protein-like II"/>
    <property type="match status" value="1"/>
</dbReference>